<accession>A0A1L3JJF2</accession>
<dbReference type="KEGG" id="ten:LPB136_07810"/>
<evidence type="ECO:0000256" key="1">
    <source>
        <dbReference type="SAM" id="Phobius"/>
    </source>
</evidence>
<proteinExistence type="predicted"/>
<dbReference type="STRING" id="1850252.LPB136_07810"/>
<dbReference type="EMBL" id="CP018155">
    <property type="protein sequence ID" value="APG65258.1"/>
    <property type="molecule type" value="Genomic_DNA"/>
</dbReference>
<sequence>MSKKIKYILVAITLLVIGIAIFSYTVLANYNEISLSKGEEIMDRQRSWIEDNISLADTTSYETKRRIDSITRAELKILKTQDSLLNLKMNKK</sequence>
<reference evidence="2 3" key="1">
    <citation type="submission" date="2016-11" db="EMBL/GenBank/DDBJ databases">
        <title>Tenacibaculum sp. LPB0136, isolated from marine environment.</title>
        <authorList>
            <person name="Kim E."/>
            <person name="Yi H."/>
        </authorList>
    </citation>
    <scope>NUCLEOTIDE SEQUENCE [LARGE SCALE GENOMIC DNA]</scope>
    <source>
        <strain evidence="2 3">LPB0136</strain>
    </source>
</reference>
<organism evidence="2 3">
    <name type="scientific">Tenacibaculum todarodis</name>
    <dbReference type="NCBI Taxonomy" id="1850252"/>
    <lineage>
        <taxon>Bacteria</taxon>
        <taxon>Pseudomonadati</taxon>
        <taxon>Bacteroidota</taxon>
        <taxon>Flavobacteriia</taxon>
        <taxon>Flavobacteriales</taxon>
        <taxon>Flavobacteriaceae</taxon>
        <taxon>Tenacibaculum</taxon>
    </lineage>
</organism>
<evidence type="ECO:0000313" key="2">
    <source>
        <dbReference type="EMBL" id="APG65258.1"/>
    </source>
</evidence>
<keyword evidence="3" id="KW-1185">Reference proteome</keyword>
<dbReference type="RefSeq" id="WP_072555705.1">
    <property type="nucleotide sequence ID" value="NZ_CP018155.1"/>
</dbReference>
<keyword evidence="1" id="KW-0812">Transmembrane</keyword>
<feature type="transmembrane region" description="Helical" evidence="1">
    <location>
        <begin position="7"/>
        <end position="27"/>
    </location>
</feature>
<dbReference type="AlphaFoldDB" id="A0A1L3JJF2"/>
<dbReference type="Proteomes" id="UP000181898">
    <property type="component" value="Chromosome"/>
</dbReference>
<keyword evidence="1" id="KW-0472">Membrane</keyword>
<keyword evidence="1" id="KW-1133">Transmembrane helix</keyword>
<gene>
    <name evidence="2" type="ORF">LPB136_07810</name>
</gene>
<evidence type="ECO:0000313" key="3">
    <source>
        <dbReference type="Proteomes" id="UP000181898"/>
    </source>
</evidence>
<protein>
    <submittedName>
        <fullName evidence="2">Uncharacterized protein</fullName>
    </submittedName>
</protein>
<name>A0A1L3JJF2_9FLAO</name>